<evidence type="ECO:0000256" key="4">
    <source>
        <dbReference type="ARBA" id="ARBA00023136"/>
    </source>
</evidence>
<keyword evidence="4 5" id="KW-0472">Membrane</keyword>
<name>A0A2K1QFV2_9PEZI</name>
<dbReference type="STRING" id="2082308.A0A2K1QFV2"/>
<dbReference type="EMBL" id="NKHZ01000094">
    <property type="protein sequence ID" value="PNS13753.1"/>
    <property type="molecule type" value="Genomic_DNA"/>
</dbReference>
<feature type="transmembrane region" description="Helical" evidence="5">
    <location>
        <begin position="453"/>
        <end position="473"/>
    </location>
</feature>
<evidence type="ECO:0000313" key="6">
    <source>
        <dbReference type="EMBL" id="PNS13753.1"/>
    </source>
</evidence>
<feature type="transmembrane region" description="Helical" evidence="5">
    <location>
        <begin position="301"/>
        <end position="322"/>
    </location>
</feature>
<feature type="transmembrane region" description="Helical" evidence="5">
    <location>
        <begin position="183"/>
        <end position="204"/>
    </location>
</feature>
<feature type="transmembrane region" description="Helical" evidence="5">
    <location>
        <begin position="56"/>
        <end position="77"/>
    </location>
</feature>
<feature type="transmembrane region" description="Helical" evidence="5">
    <location>
        <begin position="334"/>
        <end position="355"/>
    </location>
</feature>
<evidence type="ECO:0000256" key="2">
    <source>
        <dbReference type="ARBA" id="ARBA00022692"/>
    </source>
</evidence>
<comment type="subcellular location">
    <subcellularLocation>
        <location evidence="1">Membrane</location>
        <topology evidence="1">Multi-pass membrane protein</topology>
    </subcellularLocation>
</comment>
<sequence length="810" mass="89982">MATLLVTFVDNHIKRHVRRIDPAFLAAAAFVLIQVGIGIIFKIAQRDDGRYAFSQSASIAISEFCKLFLSTIFFYYASMARRAREGLSDPEKQAYTALDHITISKDGLVTTVPSDGTVGQANAEALDVDMIALPHAAVSDTARSSMDSGISLDRPVDSQEISPCLGMLEFISLIRNEIQPKTIYGTAHLALMYAFINNTTFILFQLADPGTIALVKSGITLITALILSCTSGMVITRLQWVAITFQICGVSVTQYNPQHGLLYEPSTYLLLGLQVTVSASAGIFNQMLLQGEVGSSHVVNMALYAFGTLANLIIHVGSRLLSQSEPSFFEGYDSFGAIMVLVSNILIGLAITAVYKYADALVKCFATSVSTGILLYLAPIFFHVPLSFLVIPGSITVFVATWLYIDSGSKAQEWPPTGVDELADLPPYTTRKSNTARLQAAVWAFGPSGALRFYGLVATFSAAFVCILSLIAWSDASPHLLTEQSIIESPLKSTLAFVRWNHHLPERIPLIQEYVPFFQDIHMSLPPRECANNNNQTCSVPRNSNLTYDNWGDSMFIYANVAHTMQSILDAPVGHPMADLTGIFYYHFDAWVDPMGFTEDDLTKIWYPSNTGMPWECFTSPKKKPNWWAFRSTWSQAEKIVSATLDAYNHLDPSLRHRIDPKEWCVGWSDIYYIPRQYFLDYILLSRIYYDHGIIHELAIATMLRTIDVTRRSHPMRTNEVITHLDDCWGGCCKEHPTPKDIMGHRCGHKLDLTNSTLIRHFYDRLDQHAELLGAPAIDTARTSMSKTILDDGDVAAILSIPDPVFRVSG</sequence>
<organism evidence="6 7">
    <name type="scientific">Sphaceloma murrayae</name>
    <dbReference type="NCBI Taxonomy" id="2082308"/>
    <lineage>
        <taxon>Eukaryota</taxon>
        <taxon>Fungi</taxon>
        <taxon>Dikarya</taxon>
        <taxon>Ascomycota</taxon>
        <taxon>Pezizomycotina</taxon>
        <taxon>Dothideomycetes</taxon>
        <taxon>Dothideomycetidae</taxon>
        <taxon>Myriangiales</taxon>
        <taxon>Elsinoaceae</taxon>
        <taxon>Sphaceloma</taxon>
    </lineage>
</organism>
<dbReference type="GO" id="GO:0000139">
    <property type="term" value="C:Golgi membrane"/>
    <property type="evidence" value="ECO:0007669"/>
    <property type="project" value="InterPro"/>
</dbReference>
<feature type="transmembrane region" description="Helical" evidence="5">
    <location>
        <begin position="388"/>
        <end position="405"/>
    </location>
</feature>
<evidence type="ECO:0000256" key="3">
    <source>
        <dbReference type="ARBA" id="ARBA00022989"/>
    </source>
</evidence>
<keyword evidence="7" id="KW-1185">Reference proteome</keyword>
<dbReference type="Pfam" id="PF04142">
    <property type="entry name" value="Nuc_sug_transp"/>
    <property type="match status" value="1"/>
</dbReference>
<evidence type="ECO:0000256" key="1">
    <source>
        <dbReference type="ARBA" id="ARBA00004141"/>
    </source>
</evidence>
<dbReference type="GO" id="GO:0015165">
    <property type="term" value="F:pyrimidine nucleotide-sugar transmembrane transporter activity"/>
    <property type="evidence" value="ECO:0007669"/>
    <property type="project" value="InterPro"/>
</dbReference>
<evidence type="ECO:0000256" key="5">
    <source>
        <dbReference type="SAM" id="Phobius"/>
    </source>
</evidence>
<feature type="transmembrane region" description="Helical" evidence="5">
    <location>
        <begin position="23"/>
        <end position="44"/>
    </location>
</feature>
<keyword evidence="2 5" id="KW-0812">Transmembrane</keyword>
<dbReference type="Proteomes" id="UP000243797">
    <property type="component" value="Unassembled WGS sequence"/>
</dbReference>
<evidence type="ECO:0000313" key="7">
    <source>
        <dbReference type="Proteomes" id="UP000243797"/>
    </source>
</evidence>
<gene>
    <name evidence="6" type="ORF">CAC42_3246</name>
</gene>
<dbReference type="InParanoid" id="A0A2K1QFV2"/>
<comment type="caution">
    <text evidence="6">The sequence shown here is derived from an EMBL/GenBank/DDBJ whole genome shotgun (WGS) entry which is preliminary data.</text>
</comment>
<dbReference type="InterPro" id="IPR007271">
    <property type="entry name" value="Nuc_sug_transpt"/>
</dbReference>
<dbReference type="OrthoDB" id="408493at2759"/>
<proteinExistence type="predicted"/>
<reference evidence="6 7" key="1">
    <citation type="submission" date="2017-06" db="EMBL/GenBank/DDBJ databases">
        <title>Draft genome sequence of a variant of Elsinoe murrayae.</title>
        <authorList>
            <person name="Cheng Q."/>
        </authorList>
    </citation>
    <scope>NUCLEOTIDE SEQUENCE [LARGE SCALE GENOMIC DNA]</scope>
    <source>
        <strain evidence="6 7">CQ-2017a</strain>
    </source>
</reference>
<keyword evidence="3 5" id="KW-1133">Transmembrane helix</keyword>
<feature type="transmembrane region" description="Helical" evidence="5">
    <location>
        <begin position="362"/>
        <end position="382"/>
    </location>
</feature>
<accession>A0A2K1QFV2</accession>
<protein>
    <submittedName>
        <fullName evidence="6">UDP-galactose transporter</fullName>
    </submittedName>
</protein>
<dbReference type="PANTHER" id="PTHR10231">
    <property type="entry name" value="NUCLEOTIDE-SUGAR TRANSMEMBRANE TRANSPORTER"/>
    <property type="match status" value="1"/>
</dbReference>
<dbReference type="AlphaFoldDB" id="A0A2K1QFV2"/>